<accession>A0A445MCQ3</accession>
<sequence>MRRTCSPALSAAAFHRHIRVAASERSVARHRQSPHQTPPSSRPPTPPPSPVTRVRPYSASKGGGDGCNGLRTHRVGWGRGSARSRDDWCNERRRGQR</sequence>
<feature type="compositionally biased region" description="Basic and acidic residues" evidence="1">
    <location>
        <begin position="83"/>
        <end position="97"/>
    </location>
</feature>
<evidence type="ECO:0000313" key="2">
    <source>
        <dbReference type="EMBL" id="RZR71986.1"/>
    </source>
</evidence>
<gene>
    <name evidence="2" type="ORF">BHM03_00009291</name>
</gene>
<feature type="compositionally biased region" description="Pro residues" evidence="1">
    <location>
        <begin position="36"/>
        <end position="50"/>
    </location>
</feature>
<name>A0A445MCQ3_ENSVE</name>
<dbReference type="EMBL" id="KV875613">
    <property type="protein sequence ID" value="RZR71986.1"/>
    <property type="molecule type" value="Genomic_DNA"/>
</dbReference>
<protein>
    <submittedName>
        <fullName evidence="2">Uncharacterized protein</fullName>
    </submittedName>
</protein>
<feature type="region of interest" description="Disordered" evidence="1">
    <location>
        <begin position="23"/>
        <end position="97"/>
    </location>
</feature>
<dbReference type="Proteomes" id="UP000290560">
    <property type="component" value="Unassembled WGS sequence"/>
</dbReference>
<proteinExistence type="predicted"/>
<dbReference type="AlphaFoldDB" id="A0A445MCQ3"/>
<organism evidence="2">
    <name type="scientific">Ensete ventricosum</name>
    <name type="common">Abyssinian banana</name>
    <name type="synonym">Musa ensete</name>
    <dbReference type="NCBI Taxonomy" id="4639"/>
    <lineage>
        <taxon>Eukaryota</taxon>
        <taxon>Viridiplantae</taxon>
        <taxon>Streptophyta</taxon>
        <taxon>Embryophyta</taxon>
        <taxon>Tracheophyta</taxon>
        <taxon>Spermatophyta</taxon>
        <taxon>Magnoliopsida</taxon>
        <taxon>Liliopsida</taxon>
        <taxon>Zingiberales</taxon>
        <taxon>Musaceae</taxon>
        <taxon>Ensete</taxon>
    </lineage>
</organism>
<reference evidence="2" key="1">
    <citation type="journal article" date="2018" name="Data Brief">
        <title>Genome sequence data from 17 accessions of Ensete ventricosum, a staple food crop for millions in Ethiopia.</title>
        <authorList>
            <person name="Yemataw Z."/>
            <person name="Muzemil S."/>
            <person name="Ambachew D."/>
            <person name="Tripathi L."/>
            <person name="Tesfaye K."/>
            <person name="Chala A."/>
            <person name="Farbos A."/>
            <person name="O'Neill P."/>
            <person name="Moore K."/>
            <person name="Grant M."/>
            <person name="Studholme D.J."/>
        </authorList>
    </citation>
    <scope>NUCLEOTIDE SEQUENCE [LARGE SCALE GENOMIC DNA]</scope>
    <source>
        <tissue evidence="2">Leaf</tissue>
    </source>
</reference>
<evidence type="ECO:0000256" key="1">
    <source>
        <dbReference type="SAM" id="MobiDB-lite"/>
    </source>
</evidence>